<dbReference type="AlphaFoldDB" id="A0AAW1SHZ2"/>
<sequence>MDTATLNARQTITRASSYRSSRSSLPLHGAYAAPDDELWMRRLESYGLAWSQSCSCLALLRRSTAPLCKKPYGSEEEVLPTSARGLLPVPTLCRQAALTGINGCRIPSRAADTSSVLAQPFSLKP</sequence>
<proteinExistence type="predicted"/>
<name>A0AAW1SHZ2_9CHLO</name>
<evidence type="ECO:0000313" key="1">
    <source>
        <dbReference type="EMBL" id="KAK9846073.1"/>
    </source>
</evidence>
<dbReference type="Proteomes" id="UP001485043">
    <property type="component" value="Unassembled WGS sequence"/>
</dbReference>
<organism evidence="1 2">
    <name type="scientific">Apatococcus fuscideae</name>
    <dbReference type="NCBI Taxonomy" id="2026836"/>
    <lineage>
        <taxon>Eukaryota</taxon>
        <taxon>Viridiplantae</taxon>
        <taxon>Chlorophyta</taxon>
        <taxon>core chlorophytes</taxon>
        <taxon>Trebouxiophyceae</taxon>
        <taxon>Chlorellales</taxon>
        <taxon>Chlorellaceae</taxon>
        <taxon>Apatococcus</taxon>
    </lineage>
</organism>
<evidence type="ECO:0000313" key="2">
    <source>
        <dbReference type="Proteomes" id="UP001485043"/>
    </source>
</evidence>
<accession>A0AAW1SHZ2</accession>
<keyword evidence="2" id="KW-1185">Reference proteome</keyword>
<reference evidence="1 2" key="1">
    <citation type="journal article" date="2024" name="Nat. Commun.">
        <title>Phylogenomics reveals the evolutionary origins of lichenization in chlorophyte algae.</title>
        <authorList>
            <person name="Puginier C."/>
            <person name="Libourel C."/>
            <person name="Otte J."/>
            <person name="Skaloud P."/>
            <person name="Haon M."/>
            <person name="Grisel S."/>
            <person name="Petersen M."/>
            <person name="Berrin J.G."/>
            <person name="Delaux P.M."/>
            <person name="Dal Grande F."/>
            <person name="Keller J."/>
        </authorList>
    </citation>
    <scope>NUCLEOTIDE SEQUENCE [LARGE SCALE GENOMIC DNA]</scope>
    <source>
        <strain evidence="1 2">SAG 2523</strain>
    </source>
</reference>
<gene>
    <name evidence="1" type="ORF">WJX84_005589</name>
</gene>
<dbReference type="EMBL" id="JALJOV010001571">
    <property type="protein sequence ID" value="KAK9846073.1"/>
    <property type="molecule type" value="Genomic_DNA"/>
</dbReference>
<comment type="caution">
    <text evidence="1">The sequence shown here is derived from an EMBL/GenBank/DDBJ whole genome shotgun (WGS) entry which is preliminary data.</text>
</comment>
<protein>
    <submittedName>
        <fullName evidence="1">Uncharacterized protein</fullName>
    </submittedName>
</protein>